<dbReference type="Pfam" id="PF09338">
    <property type="entry name" value="Gly_reductase"/>
    <property type="match status" value="1"/>
</dbReference>
<dbReference type="HOGENOM" id="CLU_050376_0_0_7"/>
<dbReference type="EMBL" id="AZHX01000423">
    <property type="protein sequence ID" value="ETX07576.1"/>
    <property type="molecule type" value="Genomic_DNA"/>
</dbReference>
<comment type="caution">
    <text evidence="1">The sequence shown here is derived from an EMBL/GenBank/DDBJ whole genome shotgun (WGS) entry which is preliminary data.</text>
</comment>
<reference evidence="1 2" key="1">
    <citation type="journal article" date="2014" name="Nature">
        <title>An environmental bacterial taxon with a large and distinct metabolic repertoire.</title>
        <authorList>
            <person name="Wilson M.C."/>
            <person name="Mori T."/>
            <person name="Ruckert C."/>
            <person name="Uria A.R."/>
            <person name="Helf M.J."/>
            <person name="Takada K."/>
            <person name="Gernert C."/>
            <person name="Steffens U.A."/>
            <person name="Heycke N."/>
            <person name="Schmitt S."/>
            <person name="Rinke C."/>
            <person name="Helfrich E.J."/>
            <person name="Brachmann A.O."/>
            <person name="Gurgui C."/>
            <person name="Wakimoto T."/>
            <person name="Kracht M."/>
            <person name="Crusemann M."/>
            <person name="Hentschel U."/>
            <person name="Abe I."/>
            <person name="Matsunaga S."/>
            <person name="Kalinowski J."/>
            <person name="Takeyama H."/>
            <person name="Piel J."/>
        </authorList>
    </citation>
    <scope>NUCLEOTIDE SEQUENCE [LARGE SCALE GENOMIC DNA]</scope>
    <source>
        <strain evidence="2">TSY2</strain>
    </source>
</reference>
<accession>W4MCB8</accession>
<name>W4MCB8_9BACT</name>
<evidence type="ECO:0000313" key="1">
    <source>
        <dbReference type="EMBL" id="ETX07576.1"/>
    </source>
</evidence>
<gene>
    <name evidence="1" type="ORF">ETSY2_10420</name>
</gene>
<keyword evidence="2" id="KW-1185">Reference proteome</keyword>
<dbReference type="InterPro" id="IPR015417">
    <property type="entry name" value="Gly_reductase_pB_sua/b"/>
</dbReference>
<dbReference type="AlphaFoldDB" id="W4MCB8"/>
<dbReference type="GO" id="GO:0050485">
    <property type="term" value="F:oxidoreductase activity, acting on X-H and Y-H to form an X-Y bond, with a disulfide as acceptor"/>
    <property type="evidence" value="ECO:0007669"/>
    <property type="project" value="InterPro"/>
</dbReference>
<proteinExistence type="predicted"/>
<dbReference type="Proteomes" id="UP000019140">
    <property type="component" value="Unassembled WGS sequence"/>
</dbReference>
<evidence type="ECO:0008006" key="3">
    <source>
        <dbReference type="Google" id="ProtNLM"/>
    </source>
</evidence>
<sequence length="429" mass="46885">MRLEMGTFPVEHMSFGPQTRYTDGHLQVEKAGVIEAVMQDPRIASADLELAFPGESVRIWPVRDVIEPRIKVDGPGVIYPGACGRSITTVGEGRTHRLSGMGIVEVSSVNWHDAGGDYVEICLDMTGHWAEMLPYGKLNQLCLVVEPDPGLGNEAQNDAVHKAALVVNDQVAAATKELSPPQLDVYELTGVDPALPKVIYIWCVHSPQAMSGSPTAFCTMTYGLTQLTPPWFLHPNEILDGALSGPYRTAFAMSWTVVNNPVMMDLYHRHGVDWNFLGVMTLRTEWTTQHEKQLMANQTAKLCKHLGANGAIVTWDAGGNEFIEVVRTIQACEQLGIQTVFLTSEDDATEAAPTMLEPLPEADAIVSTSFFKTRTLEVPDLPSVDRVIGAPQKAIGPLRDELVPTAGPLPPPPRFDDHYGFGSLSCIEF</sequence>
<organism evidence="1 2">
    <name type="scientific">Candidatus Entotheonella gemina</name>
    <dbReference type="NCBI Taxonomy" id="1429439"/>
    <lineage>
        <taxon>Bacteria</taxon>
        <taxon>Pseudomonadati</taxon>
        <taxon>Nitrospinota/Tectimicrobiota group</taxon>
        <taxon>Candidatus Tectimicrobiota</taxon>
        <taxon>Candidatus Entotheonellia</taxon>
        <taxon>Candidatus Entotheonellales</taxon>
        <taxon>Candidatus Entotheonellaceae</taxon>
        <taxon>Candidatus Entotheonella</taxon>
    </lineage>
</organism>
<protein>
    <recommendedName>
        <fullName evidence="3">Glycine reductase</fullName>
    </recommendedName>
</protein>
<evidence type="ECO:0000313" key="2">
    <source>
        <dbReference type="Proteomes" id="UP000019140"/>
    </source>
</evidence>